<gene>
    <name evidence="2" type="ORF">NEPTK9_001488</name>
</gene>
<evidence type="ECO:0000313" key="3">
    <source>
        <dbReference type="Proteomes" id="UP001194714"/>
    </source>
</evidence>
<dbReference type="SUPFAM" id="SSF159941">
    <property type="entry name" value="MM3350-like"/>
    <property type="match status" value="1"/>
</dbReference>
<dbReference type="Pfam" id="PF07929">
    <property type="entry name" value="PRiA4_ORF3"/>
    <property type="match status" value="1"/>
</dbReference>
<dbReference type="Gene3D" id="3.10.290.30">
    <property type="entry name" value="MM3350-like"/>
    <property type="match status" value="1"/>
</dbReference>
<evidence type="ECO:0000313" key="2">
    <source>
        <dbReference type="EMBL" id="MBF5059964.1"/>
    </source>
</evidence>
<dbReference type="PANTHER" id="PTHR41878:SF1">
    <property type="entry name" value="TNPR PROTEIN"/>
    <property type="match status" value="1"/>
</dbReference>
<dbReference type="InterPro" id="IPR024047">
    <property type="entry name" value="MM3350-like_sf"/>
</dbReference>
<protein>
    <recommendedName>
        <fullName evidence="1">Plasmid pRiA4b Orf3-like domain-containing protein</fullName>
    </recommendedName>
</protein>
<dbReference type="InterPro" id="IPR012912">
    <property type="entry name" value="Plasmid_pRiA4b_Orf3-like"/>
</dbReference>
<proteinExistence type="predicted"/>
<reference evidence="2 3" key="1">
    <citation type="submission" date="2020-01" db="EMBL/GenBank/DDBJ databases">
        <title>Draft genome sequence of Cand. Neptunochlamydia vexilliferae K9.</title>
        <authorList>
            <person name="Schulz F."/>
            <person name="Koestlbacher S."/>
            <person name="Wascher F."/>
            <person name="Pizzetti I."/>
            <person name="Horn M."/>
        </authorList>
    </citation>
    <scope>NUCLEOTIDE SEQUENCE [LARGE SCALE GENOMIC DNA]</scope>
    <source>
        <strain evidence="2 3">K9</strain>
    </source>
</reference>
<sequence>MKLLNFKEADMPGKILKLKISLLRLNPLIWRRVLIDMAGDLEDLHRTIQLAMGWENCHLYSFRYGNQEFGCDEEGFSNERLAALSLREKDEILYEYDFGDCWEHKVKVEAILSKEKGVFYPKCLEGARACPPEDCGGVWGYEENLEIMCDKNHPEYEDTVQWMGKDFDPEHFDLKSVNRNLEGAFVRY</sequence>
<keyword evidence="3" id="KW-1185">Reference proteome</keyword>
<organism evidence="2 3">
    <name type="scientific">Candidatus Neptunichlamydia vexilliferae</name>
    <dbReference type="NCBI Taxonomy" id="1651774"/>
    <lineage>
        <taxon>Bacteria</taxon>
        <taxon>Pseudomonadati</taxon>
        <taxon>Chlamydiota</taxon>
        <taxon>Chlamydiia</taxon>
        <taxon>Parachlamydiales</taxon>
        <taxon>Simkaniaceae</taxon>
        <taxon>Candidatus Neptunichlamydia</taxon>
    </lineage>
</organism>
<evidence type="ECO:0000259" key="1">
    <source>
        <dbReference type="Pfam" id="PF07929"/>
    </source>
</evidence>
<dbReference type="Proteomes" id="UP001194714">
    <property type="component" value="Unassembled WGS sequence"/>
</dbReference>
<name>A0ABS0B1A4_9BACT</name>
<dbReference type="EMBL" id="JAAEJV010000056">
    <property type="protein sequence ID" value="MBF5059964.1"/>
    <property type="molecule type" value="Genomic_DNA"/>
</dbReference>
<feature type="domain" description="Plasmid pRiA4b Orf3-like" evidence="1">
    <location>
        <begin position="14"/>
        <end position="175"/>
    </location>
</feature>
<comment type="caution">
    <text evidence="2">The sequence shown here is derived from an EMBL/GenBank/DDBJ whole genome shotgun (WGS) entry which is preliminary data.</text>
</comment>
<accession>A0ABS0B1A4</accession>
<dbReference type="PANTHER" id="PTHR41878">
    <property type="entry name" value="LEXA REPRESSOR-RELATED"/>
    <property type="match status" value="1"/>
</dbReference>